<keyword evidence="2" id="KW-1185">Reference proteome</keyword>
<sequence>MAADAAAASARVKKRRAGIVGVCLATAGSGLIDAELERLKELVVLLHNGDLSGYSGKWITDVANLGAGGSHLGPRTAIEALRAQWMGDVAVHFVSMWMEPSSRMCWPAWMPDPQFLSSHPRHSPPVRR</sequence>
<dbReference type="Pfam" id="PF00342">
    <property type="entry name" value="PGI"/>
    <property type="match status" value="1"/>
</dbReference>
<dbReference type="Proteomes" id="UP000306791">
    <property type="component" value="Unassembled WGS sequence"/>
</dbReference>
<gene>
    <name evidence="1" type="ORF">FDY93_01450</name>
</gene>
<dbReference type="EMBL" id="VANI01000002">
    <property type="protein sequence ID" value="TLM79568.1"/>
    <property type="molecule type" value="Genomic_DNA"/>
</dbReference>
<proteinExistence type="predicted"/>
<evidence type="ECO:0000313" key="1">
    <source>
        <dbReference type="EMBL" id="TLM79568.1"/>
    </source>
</evidence>
<reference evidence="1 2" key="1">
    <citation type="submission" date="2019-05" db="EMBL/GenBank/DDBJ databases">
        <title>Microbulbifer harenosus sp. nov., an alginate-degrading bacterium isolated from coastal sand.</title>
        <authorList>
            <person name="Huang H."/>
            <person name="Mo K."/>
            <person name="Bao S."/>
        </authorList>
    </citation>
    <scope>NUCLEOTIDE SEQUENCE [LARGE SCALE GENOMIC DNA]</scope>
    <source>
        <strain evidence="1 2">HB161719</strain>
    </source>
</reference>
<evidence type="ECO:0000313" key="2">
    <source>
        <dbReference type="Proteomes" id="UP000306791"/>
    </source>
</evidence>
<accession>A0ABY2UM66</accession>
<comment type="caution">
    <text evidence="1">The sequence shown here is derived from an EMBL/GenBank/DDBJ whole genome shotgun (WGS) entry which is preliminary data.</text>
</comment>
<organism evidence="1 2">
    <name type="scientific">Microbulbifer harenosus</name>
    <dbReference type="NCBI Taxonomy" id="2576840"/>
    <lineage>
        <taxon>Bacteria</taxon>
        <taxon>Pseudomonadati</taxon>
        <taxon>Pseudomonadota</taxon>
        <taxon>Gammaproteobacteria</taxon>
        <taxon>Cellvibrionales</taxon>
        <taxon>Microbulbiferaceae</taxon>
        <taxon>Microbulbifer</taxon>
    </lineage>
</organism>
<dbReference type="Gene3D" id="3.40.50.10490">
    <property type="entry name" value="Glucose-6-phosphate isomerase like protein, domain 1"/>
    <property type="match status" value="2"/>
</dbReference>
<dbReference type="PROSITE" id="PS51463">
    <property type="entry name" value="P_GLUCOSE_ISOMERASE_3"/>
    <property type="match status" value="1"/>
</dbReference>
<protein>
    <submittedName>
        <fullName evidence="1">Uncharacterized protein</fullName>
    </submittedName>
</protein>
<dbReference type="SUPFAM" id="SSF53697">
    <property type="entry name" value="SIS domain"/>
    <property type="match status" value="1"/>
</dbReference>
<dbReference type="InterPro" id="IPR046348">
    <property type="entry name" value="SIS_dom_sf"/>
</dbReference>
<dbReference type="InterPro" id="IPR001672">
    <property type="entry name" value="G6P_Isomerase"/>
</dbReference>
<name>A0ABY2UM66_9GAMM</name>